<keyword evidence="3" id="KW-1185">Reference proteome</keyword>
<dbReference type="Pfam" id="PF05685">
    <property type="entry name" value="Uma2"/>
    <property type="match status" value="1"/>
</dbReference>
<protein>
    <submittedName>
        <fullName evidence="2">Uma2 family endonuclease</fullName>
    </submittedName>
</protein>
<sequence>MSTIKTNLPTNTWAIATWDEFIEMANNPAYKKAKCYYHNEQIRIETMPIGPDHSRNNAIILFAINLFCTIKGLAFNSLDNCSYRMTGIRECQPDISYYIGKRADLAPKGTAITNLDTTPPPDLVIEVADSTLADDIGHKRLLYEEIQVAEYWVVDVQKAQIIAFAIIGNNGSRRIRESAVLPGLSIDILETALSRSRTEDQAQIGGWLLGEFQ</sequence>
<reference evidence="2 3" key="1">
    <citation type="journal article" date="2018" name="ACS Chem. Biol.">
        <title>Ketoreductase domain dysfunction expands chemodiversity: malyngamide biosynthesis in the cyanobacterium Okeania hirsuta.</title>
        <authorList>
            <person name="Moss N.A."/>
            <person name="Leao T."/>
            <person name="Rankin M."/>
            <person name="McCullough T.M."/>
            <person name="Qu P."/>
            <person name="Korobeynikov A."/>
            <person name="Smith J.L."/>
            <person name="Gerwick L."/>
            <person name="Gerwick W.H."/>
        </authorList>
    </citation>
    <scope>NUCLEOTIDE SEQUENCE [LARGE SCALE GENOMIC DNA]</scope>
    <source>
        <strain evidence="2 3">PAB10Feb10-1</strain>
    </source>
</reference>
<dbReference type="RefSeq" id="WP_124143939.1">
    <property type="nucleotide sequence ID" value="NZ_CAWOKI010000375.1"/>
</dbReference>
<dbReference type="InterPro" id="IPR008538">
    <property type="entry name" value="Uma2"/>
</dbReference>
<evidence type="ECO:0000259" key="1">
    <source>
        <dbReference type="Pfam" id="PF05685"/>
    </source>
</evidence>
<organism evidence="2 3">
    <name type="scientific">Okeania hirsuta</name>
    <dbReference type="NCBI Taxonomy" id="1458930"/>
    <lineage>
        <taxon>Bacteria</taxon>
        <taxon>Bacillati</taxon>
        <taxon>Cyanobacteriota</taxon>
        <taxon>Cyanophyceae</taxon>
        <taxon>Oscillatoriophycideae</taxon>
        <taxon>Oscillatoriales</taxon>
        <taxon>Microcoleaceae</taxon>
        <taxon>Okeania</taxon>
    </lineage>
</organism>
<dbReference type="PANTHER" id="PTHR35400:SF1">
    <property type="entry name" value="SLR1083 PROTEIN"/>
    <property type="match status" value="1"/>
</dbReference>
<feature type="domain" description="Putative restriction endonuclease" evidence="1">
    <location>
        <begin position="18"/>
        <end position="166"/>
    </location>
</feature>
<dbReference type="Proteomes" id="UP000269154">
    <property type="component" value="Unassembled WGS sequence"/>
</dbReference>
<keyword evidence="2" id="KW-0378">Hydrolase</keyword>
<evidence type="ECO:0000313" key="2">
    <source>
        <dbReference type="EMBL" id="RQH15353.1"/>
    </source>
</evidence>
<keyword evidence="2" id="KW-0540">Nuclease</keyword>
<dbReference type="OrthoDB" id="459822at2"/>
<proteinExistence type="predicted"/>
<evidence type="ECO:0000313" key="3">
    <source>
        <dbReference type="Proteomes" id="UP000269154"/>
    </source>
</evidence>
<dbReference type="EMBL" id="RCBY01000577">
    <property type="protein sequence ID" value="RQH15353.1"/>
    <property type="molecule type" value="Genomic_DNA"/>
</dbReference>
<name>A0A3N6PJC5_9CYAN</name>
<keyword evidence="2" id="KW-0255">Endonuclease</keyword>
<dbReference type="PANTHER" id="PTHR35400">
    <property type="entry name" value="SLR1083 PROTEIN"/>
    <property type="match status" value="1"/>
</dbReference>
<dbReference type="Gene3D" id="3.90.1570.10">
    <property type="entry name" value="tt1808, chain A"/>
    <property type="match status" value="1"/>
</dbReference>
<gene>
    <name evidence="2" type="ORF">D5R40_34165</name>
</gene>
<dbReference type="InterPro" id="IPR011335">
    <property type="entry name" value="Restrct_endonuc-II-like"/>
</dbReference>
<dbReference type="GO" id="GO:0004519">
    <property type="term" value="F:endonuclease activity"/>
    <property type="evidence" value="ECO:0007669"/>
    <property type="project" value="UniProtKB-KW"/>
</dbReference>
<dbReference type="InterPro" id="IPR012296">
    <property type="entry name" value="Nuclease_put_TT1808"/>
</dbReference>
<dbReference type="AlphaFoldDB" id="A0A3N6PJC5"/>
<dbReference type="SUPFAM" id="SSF52980">
    <property type="entry name" value="Restriction endonuclease-like"/>
    <property type="match status" value="1"/>
</dbReference>
<accession>A0A3N6PJC5</accession>
<dbReference type="CDD" id="cd06260">
    <property type="entry name" value="DUF820-like"/>
    <property type="match status" value="1"/>
</dbReference>
<comment type="caution">
    <text evidence="2">The sequence shown here is derived from an EMBL/GenBank/DDBJ whole genome shotgun (WGS) entry which is preliminary data.</text>
</comment>